<keyword evidence="11 15" id="KW-0411">Iron-sulfur</keyword>
<feature type="binding site" evidence="16">
    <location>
        <begin position="110"/>
        <end position="111"/>
    </location>
    <ligand>
        <name>S-adenosyl-L-methionine</name>
        <dbReference type="ChEBI" id="CHEBI:59789"/>
        <label>2</label>
    </ligand>
</feature>
<dbReference type="PANTHER" id="PTHR13932:SF6">
    <property type="entry name" value="OXYGEN-INDEPENDENT COPROPORPHYRINOGEN III OXIDASE"/>
    <property type="match status" value="1"/>
</dbReference>
<dbReference type="SFLD" id="SFLDG01065">
    <property type="entry name" value="anaerobic_coproporphyrinogen-I"/>
    <property type="match status" value="1"/>
</dbReference>
<dbReference type="Pfam" id="PF04055">
    <property type="entry name" value="Radical_SAM"/>
    <property type="match status" value="1"/>
</dbReference>
<evidence type="ECO:0000256" key="12">
    <source>
        <dbReference type="ARBA" id="ARBA00023244"/>
    </source>
</evidence>
<evidence type="ECO:0000256" key="16">
    <source>
        <dbReference type="PIRSR" id="PIRSR000167-1"/>
    </source>
</evidence>
<evidence type="ECO:0000256" key="10">
    <source>
        <dbReference type="ARBA" id="ARBA00023004"/>
    </source>
</evidence>
<evidence type="ECO:0000256" key="11">
    <source>
        <dbReference type="ARBA" id="ARBA00023014"/>
    </source>
</evidence>
<evidence type="ECO:0000256" key="8">
    <source>
        <dbReference type="ARBA" id="ARBA00022723"/>
    </source>
</evidence>
<dbReference type="PATRIC" id="fig|759362.5.peg.33"/>
<keyword evidence="5 15" id="KW-0004">4Fe-4S</keyword>
<dbReference type="GO" id="GO:0004109">
    <property type="term" value="F:coproporphyrinogen oxidase activity"/>
    <property type="evidence" value="ECO:0007669"/>
    <property type="project" value="InterPro"/>
</dbReference>
<dbReference type="CDD" id="cd01335">
    <property type="entry name" value="Radical_SAM"/>
    <property type="match status" value="1"/>
</dbReference>
<dbReference type="Gene3D" id="1.10.10.920">
    <property type="match status" value="1"/>
</dbReference>
<evidence type="ECO:0000313" key="19">
    <source>
        <dbReference type="EMBL" id="AEM39867.1"/>
    </source>
</evidence>
<dbReference type="UniPathway" id="UPA00251">
    <property type="reaction ID" value="UER00323"/>
</dbReference>
<dbReference type="eggNOG" id="COG0635">
    <property type="taxonomic scope" value="Bacteria"/>
</dbReference>
<accession>F9Y7Q1</accession>
<evidence type="ECO:0000256" key="7">
    <source>
        <dbReference type="ARBA" id="ARBA00022691"/>
    </source>
</evidence>
<keyword evidence="12 15" id="KW-0627">Porphyrin biosynthesis</keyword>
<proteinExistence type="inferred from homology"/>
<dbReference type="PIRSF" id="PIRSF000167">
    <property type="entry name" value="HemN"/>
    <property type="match status" value="1"/>
</dbReference>
<evidence type="ECO:0000256" key="13">
    <source>
        <dbReference type="ARBA" id="ARBA00024295"/>
    </source>
</evidence>
<feature type="binding site" evidence="16">
    <location>
        <begin position="64"/>
        <end position="66"/>
    </location>
    <ligand>
        <name>S-adenosyl-L-methionine</name>
        <dbReference type="ChEBI" id="CHEBI:59789"/>
        <label>2</label>
    </ligand>
</feature>
<dbReference type="SMART" id="SM00729">
    <property type="entry name" value="Elp3"/>
    <property type="match status" value="1"/>
</dbReference>
<dbReference type="SUPFAM" id="SSF102114">
    <property type="entry name" value="Radical SAM enzymes"/>
    <property type="match status" value="1"/>
</dbReference>
<feature type="binding site" evidence="16">
    <location>
        <position position="109"/>
    </location>
    <ligand>
        <name>S-adenosyl-L-methionine</name>
        <dbReference type="ChEBI" id="CHEBI:59789"/>
        <label>1</label>
    </ligand>
</feature>
<dbReference type="GO" id="GO:0005737">
    <property type="term" value="C:cytoplasm"/>
    <property type="evidence" value="ECO:0007669"/>
    <property type="project" value="UniProtKB-SubCell"/>
</dbReference>
<comment type="function">
    <text evidence="13">Involved in the heme biosynthesis. Catalyzes the anaerobic oxidative decarboxylation of propionate groups of rings A and B of coproporphyrinogen III to yield the vinyl groups in protoporphyrinogen IX.</text>
</comment>
<keyword evidence="6 15" id="KW-0963">Cytoplasm</keyword>
<name>F9Y7Q1_KETVW</name>
<dbReference type="InterPro" id="IPR058240">
    <property type="entry name" value="rSAM_sf"/>
</dbReference>
<dbReference type="PROSITE" id="PS51918">
    <property type="entry name" value="RADICAL_SAM"/>
    <property type="match status" value="1"/>
</dbReference>
<dbReference type="NCBIfam" id="TIGR00538">
    <property type="entry name" value="hemN"/>
    <property type="match status" value="1"/>
</dbReference>
<dbReference type="Proteomes" id="UP000000692">
    <property type="component" value="Chromosome"/>
</dbReference>
<dbReference type="InterPro" id="IPR007197">
    <property type="entry name" value="rSAM"/>
</dbReference>
<dbReference type="PANTHER" id="PTHR13932">
    <property type="entry name" value="COPROPORPHYRINIGEN III OXIDASE"/>
    <property type="match status" value="1"/>
</dbReference>
<sequence>MTHYAFKHLGLFDAHVPRYTSYPPANHFDTLAPSQSESWLKTVPRSGHIAIYVHIPYCRRLCWFCADHTHGLMTDRPLRRYLDHILAELALIAGYLPPDVRVASVHLGGGTPTILSAEMLSELGQALRDFRPFTRTARISVEIDPAAVDDARLDALAQIGMNRAAIGVQGFDPRVQTVTGRVQPFAVTRKAVAGLRARGVGCVTMDVLYGLPYQTPDSMTQTIEKVMDIRPDRLALFGHGHAPLRSRRQVMIEDAALPDPQARLALFEAARRQLLDGGYHPVGIDHFCLPGDSLAFAAEIGSLRRNFQGYTEENADALIGIGASSISRFAQGYAQNVAAISDYGAHVAAGRLPTARGHRFTSDDLLRGAMIEELLCNFSVDIATHARRFDRPIEAVEAIVLPLLSTFHAHLVKDGSRIELIGPARHLARMAAQTMDAYVAPEGRHSRAI</sequence>
<dbReference type="GO" id="GO:0046872">
    <property type="term" value="F:metal ion binding"/>
    <property type="evidence" value="ECO:0007669"/>
    <property type="project" value="UniProtKB-KW"/>
</dbReference>
<keyword evidence="20" id="KW-1185">Reference proteome</keyword>
<dbReference type="SFLD" id="SFLDG01082">
    <property type="entry name" value="B12-binding_domain_containing"/>
    <property type="match status" value="1"/>
</dbReference>
<comment type="pathway">
    <text evidence="2 15">Porphyrin-containing compound metabolism; protoporphyrin-IX biosynthesis; protoporphyrinogen-IX from coproporphyrinogen-III (AdoMet route): step 1/1.</text>
</comment>
<evidence type="ECO:0000256" key="4">
    <source>
        <dbReference type="ARBA" id="ARBA00011245"/>
    </source>
</evidence>
<comment type="subunit">
    <text evidence="4">Monomer.</text>
</comment>
<dbReference type="KEGG" id="kvl:KVU_0028"/>
<dbReference type="EMBL" id="CP002018">
    <property type="protein sequence ID" value="AEM39867.1"/>
    <property type="molecule type" value="Genomic_DNA"/>
</dbReference>
<gene>
    <name evidence="19" type="primary">hemN</name>
    <name evidence="19" type="ordered locus">KVU_0028</name>
</gene>
<evidence type="ECO:0000256" key="5">
    <source>
        <dbReference type="ARBA" id="ARBA00022485"/>
    </source>
</evidence>
<dbReference type="AlphaFoldDB" id="F9Y7Q1"/>
<dbReference type="RefSeq" id="WP_013383281.1">
    <property type="nucleotide sequence ID" value="NC_017384.1"/>
</dbReference>
<comment type="cofactor">
    <cofactor evidence="15 17">
        <name>[4Fe-4S] cluster</name>
        <dbReference type="ChEBI" id="CHEBI:49883"/>
    </cofactor>
    <text evidence="15 17">Binds 1 [4Fe-4S] cluster. The cluster is coordinated with 3 cysteines and an exchangeable S-adenosyl-L-methionine.</text>
</comment>
<keyword evidence="7 15" id="KW-0949">S-adenosyl-L-methionine</keyword>
<feature type="binding site" evidence="16">
    <location>
        <position position="142"/>
    </location>
    <ligand>
        <name>S-adenosyl-L-methionine</name>
        <dbReference type="ChEBI" id="CHEBI:59789"/>
        <label>1</label>
    </ligand>
</feature>
<feature type="domain" description="Radical SAM core" evidence="18">
    <location>
        <begin position="43"/>
        <end position="279"/>
    </location>
</feature>
<reference evidence="19 20" key="1">
    <citation type="journal article" date="2011" name="J. Bacteriol.">
        <title>Complete genome sequence of the industrial strain Ketogulonicigenium vulgare WSH-001.</title>
        <authorList>
            <person name="Liu L."/>
            <person name="Li Y."/>
            <person name="Zhang J."/>
            <person name="Zhou Z."/>
            <person name="Liu J."/>
            <person name="Li X."/>
            <person name="Zhou J."/>
            <person name="Du G."/>
            <person name="Wang L."/>
            <person name="Chen J."/>
        </authorList>
    </citation>
    <scope>NUCLEOTIDE SEQUENCE [LARGE SCALE GENOMIC DNA]</scope>
    <source>
        <strain evidence="19 20">WSH-001</strain>
    </source>
</reference>
<dbReference type="InterPro" id="IPR034505">
    <property type="entry name" value="Coproporphyrinogen-III_oxidase"/>
</dbReference>
<evidence type="ECO:0000256" key="17">
    <source>
        <dbReference type="PIRSR" id="PIRSR000167-2"/>
    </source>
</evidence>
<dbReference type="SFLD" id="SFLDS00029">
    <property type="entry name" value="Radical_SAM"/>
    <property type="match status" value="1"/>
</dbReference>
<keyword evidence="8 15" id="KW-0479">Metal-binding</keyword>
<evidence type="ECO:0000256" key="15">
    <source>
        <dbReference type="PIRNR" id="PIRNR000167"/>
    </source>
</evidence>
<comment type="catalytic activity">
    <reaction evidence="14 15">
        <text>coproporphyrinogen III + 2 S-adenosyl-L-methionine = protoporphyrinogen IX + 2 5'-deoxyadenosine + 2 L-methionine + 2 CO2</text>
        <dbReference type="Rhea" id="RHEA:15425"/>
        <dbReference type="ChEBI" id="CHEBI:16526"/>
        <dbReference type="ChEBI" id="CHEBI:17319"/>
        <dbReference type="ChEBI" id="CHEBI:57307"/>
        <dbReference type="ChEBI" id="CHEBI:57309"/>
        <dbReference type="ChEBI" id="CHEBI:57844"/>
        <dbReference type="ChEBI" id="CHEBI:59789"/>
        <dbReference type="EC" id="1.3.98.3"/>
    </reaction>
</comment>
<dbReference type="GO" id="GO:0006782">
    <property type="term" value="P:protoporphyrinogen IX biosynthetic process"/>
    <property type="evidence" value="ECO:0007669"/>
    <property type="project" value="UniProtKB-UniPathway"/>
</dbReference>
<comment type="similarity">
    <text evidence="3 15">Belongs to the anaerobic coproporphyrinogen-III oxidase family.</text>
</comment>
<feature type="binding site" evidence="17">
    <location>
        <position position="58"/>
    </location>
    <ligand>
        <name>[4Fe-4S] cluster</name>
        <dbReference type="ChEBI" id="CHEBI:49883"/>
        <note>4Fe-4S-S-AdoMet</note>
    </ligand>
</feature>
<dbReference type="Gene3D" id="3.80.30.20">
    <property type="entry name" value="tm_1862 like domain"/>
    <property type="match status" value="1"/>
</dbReference>
<protein>
    <recommendedName>
        <fullName evidence="15">Coproporphyrinogen-III oxidase</fullName>
        <ecNumber evidence="15">1.3.98.3</ecNumber>
    </recommendedName>
</protein>
<evidence type="ECO:0000256" key="6">
    <source>
        <dbReference type="ARBA" id="ARBA00022490"/>
    </source>
</evidence>
<dbReference type="InterPro" id="IPR006638">
    <property type="entry name" value="Elp3/MiaA/NifB-like_rSAM"/>
</dbReference>
<feature type="binding site" evidence="16">
    <location>
        <position position="326"/>
    </location>
    <ligand>
        <name>S-adenosyl-L-methionine</name>
        <dbReference type="ChEBI" id="CHEBI:59789"/>
        <label>1</label>
    </ligand>
</feature>
<keyword evidence="9 15" id="KW-0560">Oxidoreductase</keyword>
<dbReference type="GO" id="GO:0051539">
    <property type="term" value="F:4 iron, 4 sulfur cluster binding"/>
    <property type="evidence" value="ECO:0007669"/>
    <property type="project" value="UniProtKB-KW"/>
</dbReference>
<evidence type="ECO:0000256" key="2">
    <source>
        <dbReference type="ARBA" id="ARBA00004785"/>
    </source>
</evidence>
<feature type="binding site" evidence="16">
    <location>
        <position position="52"/>
    </location>
    <ligand>
        <name>S-adenosyl-L-methionine</name>
        <dbReference type="ChEBI" id="CHEBI:59789"/>
        <label>1</label>
    </ligand>
</feature>
<dbReference type="GO" id="GO:0051989">
    <property type="term" value="F:coproporphyrinogen dehydrogenase activity"/>
    <property type="evidence" value="ECO:0007669"/>
    <property type="project" value="UniProtKB-EC"/>
</dbReference>
<organism evidence="19 20">
    <name type="scientific">Ketogulonicigenium vulgare (strain WSH-001)</name>
    <dbReference type="NCBI Taxonomy" id="759362"/>
    <lineage>
        <taxon>Bacteria</taxon>
        <taxon>Pseudomonadati</taxon>
        <taxon>Pseudomonadota</taxon>
        <taxon>Alphaproteobacteria</taxon>
        <taxon>Rhodobacterales</taxon>
        <taxon>Roseobacteraceae</taxon>
        <taxon>Ketogulonicigenium</taxon>
    </lineage>
</organism>
<evidence type="ECO:0000256" key="1">
    <source>
        <dbReference type="ARBA" id="ARBA00004496"/>
    </source>
</evidence>
<feature type="binding site" evidence="17">
    <location>
        <position position="62"/>
    </location>
    <ligand>
        <name>[4Fe-4S] cluster</name>
        <dbReference type="ChEBI" id="CHEBI:49883"/>
        <note>4Fe-4S-S-AdoMet</note>
    </ligand>
</feature>
<comment type="subcellular location">
    <subcellularLocation>
        <location evidence="1 15">Cytoplasm</location>
    </subcellularLocation>
</comment>
<feature type="binding site" evidence="17">
    <location>
        <position position="65"/>
    </location>
    <ligand>
        <name>[4Fe-4S] cluster</name>
        <dbReference type="ChEBI" id="CHEBI:49883"/>
        <note>4Fe-4S-S-AdoMet</note>
    </ligand>
</feature>
<dbReference type="EC" id="1.3.98.3" evidence="15"/>
<feature type="binding site" evidence="16">
    <location>
        <position position="206"/>
    </location>
    <ligand>
        <name>S-adenosyl-L-methionine</name>
        <dbReference type="ChEBI" id="CHEBI:59789"/>
        <label>2</label>
    </ligand>
</feature>
<evidence type="ECO:0000313" key="20">
    <source>
        <dbReference type="Proteomes" id="UP000000692"/>
    </source>
</evidence>
<feature type="binding site" evidence="16">
    <location>
        <position position="181"/>
    </location>
    <ligand>
        <name>S-adenosyl-L-methionine</name>
        <dbReference type="ChEBI" id="CHEBI:59789"/>
        <label>2</label>
    </ligand>
</feature>
<evidence type="ECO:0000256" key="14">
    <source>
        <dbReference type="ARBA" id="ARBA00048321"/>
    </source>
</evidence>
<dbReference type="HOGENOM" id="CLU_027579_3_0_5"/>
<evidence type="ECO:0000259" key="18">
    <source>
        <dbReference type="PROSITE" id="PS51918"/>
    </source>
</evidence>
<dbReference type="OrthoDB" id="9808022at2"/>
<dbReference type="InterPro" id="IPR023404">
    <property type="entry name" value="rSAM_horseshoe"/>
</dbReference>
<dbReference type="InterPro" id="IPR004558">
    <property type="entry name" value="Coprogen_oxidase_HemN"/>
</dbReference>
<evidence type="ECO:0000256" key="9">
    <source>
        <dbReference type="ARBA" id="ARBA00023002"/>
    </source>
</evidence>
<feature type="binding site" evidence="16">
    <location>
        <position position="169"/>
    </location>
    <ligand>
        <name>S-adenosyl-L-methionine</name>
        <dbReference type="ChEBI" id="CHEBI:59789"/>
        <label>2</label>
    </ligand>
</feature>
<evidence type="ECO:0000256" key="3">
    <source>
        <dbReference type="ARBA" id="ARBA00005493"/>
    </source>
</evidence>
<keyword evidence="10 15" id="KW-0408">Iron</keyword>